<dbReference type="SUPFAM" id="SSF51430">
    <property type="entry name" value="NAD(P)-linked oxidoreductase"/>
    <property type="match status" value="1"/>
</dbReference>
<feature type="domain" description="NADP-dependent oxidoreductase" evidence="3">
    <location>
        <begin position="31"/>
        <end position="338"/>
    </location>
</feature>
<evidence type="ECO:0000259" key="3">
    <source>
        <dbReference type="Pfam" id="PF00248"/>
    </source>
</evidence>
<dbReference type="InterPro" id="IPR023210">
    <property type="entry name" value="NADP_OxRdtase_dom"/>
</dbReference>
<dbReference type="InterPro" id="IPR050523">
    <property type="entry name" value="AKR_Detox_Biosynth"/>
</dbReference>
<evidence type="ECO:0000256" key="1">
    <source>
        <dbReference type="ARBA" id="ARBA00023002"/>
    </source>
</evidence>
<dbReference type="Pfam" id="PF00248">
    <property type="entry name" value="Aldo_ket_red"/>
    <property type="match status" value="1"/>
</dbReference>
<comment type="similarity">
    <text evidence="2">Belongs to the aldo/keto reductase family. Aldo/keto reductase 2 subfamily.</text>
</comment>
<gene>
    <name evidence="4" type="ORF">EJ05DRAFT_311803</name>
</gene>
<dbReference type="GeneID" id="54481747"/>
<dbReference type="PANTHER" id="PTHR43364:SF2">
    <property type="entry name" value="ARYL-ALCOHOL DEHYDROGENASE AAD10-RELATED"/>
    <property type="match status" value="1"/>
</dbReference>
<name>A0A6A6WFF0_9PEZI</name>
<dbReference type="Proteomes" id="UP000799437">
    <property type="component" value="Unassembled WGS sequence"/>
</dbReference>
<dbReference type="GO" id="GO:0016491">
    <property type="term" value="F:oxidoreductase activity"/>
    <property type="evidence" value="ECO:0007669"/>
    <property type="project" value="UniProtKB-KW"/>
</dbReference>
<keyword evidence="1" id="KW-0560">Oxidoreductase</keyword>
<accession>A0A6A6WFF0</accession>
<protein>
    <submittedName>
        <fullName evidence="4">Aryl-alcohol dehydrogenase AAD14</fullName>
    </submittedName>
</protein>
<dbReference type="InterPro" id="IPR036812">
    <property type="entry name" value="NAD(P)_OxRdtase_dom_sf"/>
</dbReference>
<dbReference type="AlphaFoldDB" id="A0A6A6WFF0"/>
<evidence type="ECO:0000313" key="4">
    <source>
        <dbReference type="EMBL" id="KAF2759841.1"/>
    </source>
</evidence>
<dbReference type="OrthoDB" id="48988at2759"/>
<dbReference type="EMBL" id="ML996569">
    <property type="protein sequence ID" value="KAF2759841.1"/>
    <property type="molecule type" value="Genomic_DNA"/>
</dbReference>
<sequence length="382" mass="42735">MSHTFQPAPEPPSELGRYRILSSTAGVRVSPLAIGAMSIGKAWEKQMGSMSKEASYKLFDHYVAKGGNFIDTANNYQDEESEEWIGDWMAEREIRDQMFIATKYTTDFRGYKIGKGNSANYSGNHRKSLHLSVRESLKKLKTDYIDLLYLHWWDWTTSIPEIMDSLHMLVEQGKVLYLGISDTPAWVVSACNEYAKANAKTPFSVYQGRWNILARDFERDIIPMARHYGMALCPWDVIGGGRFKSSKQMEELEKSGSKIRSFVGGEQTEEEAKASATLEKIGNELGASLSAVALAYTMQKTRGVFPLVGGRKTEHLDDNIKALSLHLSDAQIEEIEKVKPFDLGFPMSFISDDPTETGVSPMLVAASAQIAWQPKSKPIGHQ</sequence>
<dbReference type="RefSeq" id="XP_033602292.1">
    <property type="nucleotide sequence ID" value="XM_033740693.1"/>
</dbReference>
<evidence type="ECO:0000313" key="5">
    <source>
        <dbReference type="Proteomes" id="UP000799437"/>
    </source>
</evidence>
<proteinExistence type="inferred from homology"/>
<dbReference type="Gene3D" id="3.20.20.100">
    <property type="entry name" value="NADP-dependent oxidoreductase domain"/>
    <property type="match status" value="1"/>
</dbReference>
<dbReference type="PANTHER" id="PTHR43364">
    <property type="entry name" value="NADH-SPECIFIC METHYLGLYOXAL REDUCTASE-RELATED"/>
    <property type="match status" value="1"/>
</dbReference>
<evidence type="ECO:0000256" key="2">
    <source>
        <dbReference type="ARBA" id="ARBA00038157"/>
    </source>
</evidence>
<keyword evidence="5" id="KW-1185">Reference proteome</keyword>
<reference evidence="4" key="1">
    <citation type="journal article" date="2020" name="Stud. Mycol.">
        <title>101 Dothideomycetes genomes: a test case for predicting lifestyles and emergence of pathogens.</title>
        <authorList>
            <person name="Haridas S."/>
            <person name="Albert R."/>
            <person name="Binder M."/>
            <person name="Bloem J."/>
            <person name="Labutti K."/>
            <person name="Salamov A."/>
            <person name="Andreopoulos B."/>
            <person name="Baker S."/>
            <person name="Barry K."/>
            <person name="Bills G."/>
            <person name="Bluhm B."/>
            <person name="Cannon C."/>
            <person name="Castanera R."/>
            <person name="Culley D."/>
            <person name="Daum C."/>
            <person name="Ezra D."/>
            <person name="Gonzalez J."/>
            <person name="Henrissat B."/>
            <person name="Kuo A."/>
            <person name="Liang C."/>
            <person name="Lipzen A."/>
            <person name="Lutzoni F."/>
            <person name="Magnuson J."/>
            <person name="Mondo S."/>
            <person name="Nolan M."/>
            <person name="Ohm R."/>
            <person name="Pangilinan J."/>
            <person name="Park H.-J."/>
            <person name="Ramirez L."/>
            <person name="Alfaro M."/>
            <person name="Sun H."/>
            <person name="Tritt A."/>
            <person name="Yoshinaga Y."/>
            <person name="Zwiers L.-H."/>
            <person name="Turgeon B."/>
            <person name="Goodwin S."/>
            <person name="Spatafora J."/>
            <person name="Crous P."/>
            <person name="Grigoriev I."/>
        </authorList>
    </citation>
    <scope>NUCLEOTIDE SEQUENCE</scope>
    <source>
        <strain evidence="4">CBS 121739</strain>
    </source>
</reference>
<organism evidence="4 5">
    <name type="scientific">Pseudovirgaria hyperparasitica</name>
    <dbReference type="NCBI Taxonomy" id="470096"/>
    <lineage>
        <taxon>Eukaryota</taxon>
        <taxon>Fungi</taxon>
        <taxon>Dikarya</taxon>
        <taxon>Ascomycota</taxon>
        <taxon>Pezizomycotina</taxon>
        <taxon>Dothideomycetes</taxon>
        <taxon>Dothideomycetes incertae sedis</taxon>
        <taxon>Acrospermales</taxon>
        <taxon>Acrospermaceae</taxon>
        <taxon>Pseudovirgaria</taxon>
    </lineage>
</organism>